<feature type="compositionally biased region" description="Low complexity" evidence="1">
    <location>
        <begin position="373"/>
        <end position="383"/>
    </location>
</feature>
<feature type="region of interest" description="Disordered" evidence="1">
    <location>
        <begin position="157"/>
        <end position="183"/>
    </location>
</feature>
<dbReference type="EMBL" id="CP070499">
    <property type="protein sequence ID" value="QSB16540.1"/>
    <property type="molecule type" value="Genomic_DNA"/>
</dbReference>
<evidence type="ECO:0000313" key="3">
    <source>
        <dbReference type="Proteomes" id="UP000662857"/>
    </source>
</evidence>
<name>A0A895YQZ6_9ACTN</name>
<dbReference type="Proteomes" id="UP000662857">
    <property type="component" value="Chromosome"/>
</dbReference>
<feature type="compositionally biased region" description="Low complexity" evidence="1">
    <location>
        <begin position="855"/>
        <end position="872"/>
    </location>
</feature>
<gene>
    <name evidence="2" type="ORF">JQS43_09830</name>
</gene>
<dbReference type="RefSeq" id="WP_239678763.1">
    <property type="nucleotide sequence ID" value="NZ_CP070499.1"/>
</dbReference>
<feature type="region of interest" description="Disordered" evidence="1">
    <location>
        <begin position="850"/>
        <end position="872"/>
    </location>
</feature>
<sequence length="900" mass="97646">MSLPDRFAALRTQLTEAATAFTDGSNGLASILAGMVDDVDRALTEPLEILPVCHHSPASGLAMVRRLRQRPPKVIYLELCEDLGPLLPELANCELPVALQAFASELVDFPARWGPLSVVAPITEASAEYQAIAYAMTTPGVTVVPVDRSADHIFQWAPPEHDPETDPDPAAATSPGTGLHGDAVGVEIGELRPRFADLEAHLLHHGRVRHWSEWWDQYVEQPLAGADYATYRQVMLLVGSLFRRLAPERPDRLARDEDRERFMWTRIRHHLAESGVDRSECLYVCGAFHAVSPVTGFGVAAADDFEITPSTGTGWRYGLIPSSHSAIEAQFGLAGGSVSIAAANWRKELDRSRLAPFRLAKKAAKGGRRRPVAPTDPADTPAADRLSDFLAAPPELDPLDEAELRQWCVEIVRLARRNGYLASTADAIAVFETSILLAGLRNRARPTPYDFQDAAVTCIEKDAVPGRRDVARLCEILLGGDRIGTVGYDALPPLARDVHDRLAPLGLELTRRTVQRALLDLSAQPDLRACSDLLWRLHHLLPTGTVRPVMGDRGLGQHSIQESWDLALGKQQRALIELGHQGVTVEQVLEQRLRKAAWEPAATAAQALTAVIDAIRLLDSPRFADELGARAVELLAAERTVADAPQVLAQIRALLAYYRAHEPTLPSWCETFIKTGYAHYCTLLPTAFADDSTSLRQVAAMLGFLCTLEDVALSVGCDRTQLELAVRQAAPQAPARIALWWGAQVHLGMWPLVELRDWCDSLLASPLTVPAVPAYISGLVQALEPAPELAPFVVEVISKAFGRLPDPVLLPWLPALIRTLRAEAAELVPGLVRQAGRVFPPTLPELDAWQPPWSAPAATEPADAAAAAEPPSVATEPVATLLAAHPAASAALADLLRSGR</sequence>
<feature type="compositionally biased region" description="Basic residues" evidence="1">
    <location>
        <begin position="362"/>
        <end position="371"/>
    </location>
</feature>
<evidence type="ECO:0000256" key="1">
    <source>
        <dbReference type="SAM" id="MobiDB-lite"/>
    </source>
</evidence>
<protein>
    <submittedName>
        <fullName evidence="2">Uncharacterized protein</fullName>
    </submittedName>
</protein>
<organism evidence="2 3">
    <name type="scientific">Natronosporangium hydrolyticum</name>
    <dbReference type="NCBI Taxonomy" id="2811111"/>
    <lineage>
        <taxon>Bacteria</taxon>
        <taxon>Bacillati</taxon>
        <taxon>Actinomycetota</taxon>
        <taxon>Actinomycetes</taxon>
        <taxon>Micromonosporales</taxon>
        <taxon>Micromonosporaceae</taxon>
        <taxon>Natronosporangium</taxon>
    </lineage>
</organism>
<reference evidence="2" key="1">
    <citation type="submission" date="2021-02" db="EMBL/GenBank/DDBJ databases">
        <title>Natrosporangium hydrolyticum gen. nov., sp. nov, a haloalkaliphilic actinobacterium from a soda solonchak soil.</title>
        <authorList>
            <person name="Sorokin D.Y."/>
            <person name="Khijniak T.V."/>
            <person name="Zakharycheva A.P."/>
            <person name="Boueva O.V."/>
            <person name="Ariskina E.V."/>
            <person name="Hahnke R.L."/>
            <person name="Bunk B."/>
            <person name="Sproer C."/>
            <person name="Schumann P."/>
            <person name="Evtushenko L.I."/>
            <person name="Kublanov I.V."/>
        </authorList>
    </citation>
    <scope>NUCLEOTIDE SEQUENCE</scope>
    <source>
        <strain evidence="2">DSM 106523</strain>
    </source>
</reference>
<dbReference type="KEGG" id="nhy:JQS43_09830"/>
<proteinExistence type="predicted"/>
<evidence type="ECO:0000313" key="2">
    <source>
        <dbReference type="EMBL" id="QSB16540.1"/>
    </source>
</evidence>
<accession>A0A895YQZ6</accession>
<keyword evidence="3" id="KW-1185">Reference proteome</keyword>
<feature type="region of interest" description="Disordered" evidence="1">
    <location>
        <begin position="362"/>
        <end position="383"/>
    </location>
</feature>
<dbReference type="AlphaFoldDB" id="A0A895YQZ6"/>